<keyword evidence="2" id="KW-1185">Reference proteome</keyword>
<dbReference type="EMBL" id="BAABIA010000001">
    <property type="protein sequence ID" value="GAA5134174.1"/>
    <property type="molecule type" value="Genomic_DNA"/>
</dbReference>
<proteinExistence type="predicted"/>
<dbReference type="Proteomes" id="UP001499852">
    <property type="component" value="Unassembled WGS sequence"/>
</dbReference>
<organism evidence="1 2">
    <name type="scientific">Prosthecobacter algae</name>
    <dbReference type="NCBI Taxonomy" id="1144682"/>
    <lineage>
        <taxon>Bacteria</taxon>
        <taxon>Pseudomonadati</taxon>
        <taxon>Verrucomicrobiota</taxon>
        <taxon>Verrucomicrobiia</taxon>
        <taxon>Verrucomicrobiales</taxon>
        <taxon>Verrucomicrobiaceae</taxon>
        <taxon>Prosthecobacter</taxon>
    </lineage>
</organism>
<evidence type="ECO:0000313" key="1">
    <source>
        <dbReference type="EMBL" id="GAA5134174.1"/>
    </source>
</evidence>
<accession>A0ABP9NTY9</accession>
<protein>
    <submittedName>
        <fullName evidence="1">Uncharacterized protein</fullName>
    </submittedName>
</protein>
<sequence length="60" mass="6578">MQTQVDFQMAERAEITSLTSTSTSLMPEGLEAAITPQQMADLHTFLTTPVQPLARGTVRK</sequence>
<reference evidence="2" key="1">
    <citation type="journal article" date="2019" name="Int. J. Syst. Evol. Microbiol.">
        <title>The Global Catalogue of Microorganisms (GCM) 10K type strain sequencing project: providing services to taxonomists for standard genome sequencing and annotation.</title>
        <authorList>
            <consortium name="The Broad Institute Genomics Platform"/>
            <consortium name="The Broad Institute Genome Sequencing Center for Infectious Disease"/>
            <person name="Wu L."/>
            <person name="Ma J."/>
        </authorList>
    </citation>
    <scope>NUCLEOTIDE SEQUENCE [LARGE SCALE GENOMIC DNA]</scope>
    <source>
        <strain evidence="2">JCM 18053</strain>
    </source>
</reference>
<dbReference type="RefSeq" id="WP_345734840.1">
    <property type="nucleotide sequence ID" value="NZ_BAABIA010000001.1"/>
</dbReference>
<evidence type="ECO:0000313" key="2">
    <source>
        <dbReference type="Proteomes" id="UP001499852"/>
    </source>
</evidence>
<gene>
    <name evidence="1" type="ORF">GCM10023213_05430</name>
</gene>
<comment type="caution">
    <text evidence="1">The sequence shown here is derived from an EMBL/GenBank/DDBJ whole genome shotgun (WGS) entry which is preliminary data.</text>
</comment>
<name>A0ABP9NTY9_9BACT</name>